<evidence type="ECO:0000259" key="5">
    <source>
        <dbReference type="Pfam" id="PF26342"/>
    </source>
</evidence>
<dbReference type="InterPro" id="IPR058683">
    <property type="entry name" value="TP_1001-like_C"/>
</dbReference>
<keyword evidence="1 3" id="KW-0732">Signal</keyword>
<feature type="domain" description="GH29D-like beta-sandwich" evidence="4">
    <location>
        <begin position="476"/>
        <end position="546"/>
    </location>
</feature>
<organism evidence="6">
    <name type="scientific">Vitiosangium cumulatum</name>
    <dbReference type="NCBI Taxonomy" id="1867796"/>
    <lineage>
        <taxon>Bacteria</taxon>
        <taxon>Pseudomonadati</taxon>
        <taxon>Myxococcota</taxon>
        <taxon>Myxococcia</taxon>
        <taxon>Myxococcales</taxon>
        <taxon>Cystobacterineae</taxon>
        <taxon>Archangiaceae</taxon>
        <taxon>Vitiosangium</taxon>
    </lineage>
</organism>
<feature type="domain" description="GH29D-like beta-sandwich" evidence="4">
    <location>
        <begin position="648"/>
        <end position="715"/>
    </location>
</feature>
<feature type="domain" description="GH29D-like beta-sandwich" evidence="4">
    <location>
        <begin position="218"/>
        <end position="288"/>
    </location>
</feature>
<feature type="domain" description="GH29D-like beta-sandwich" evidence="4">
    <location>
        <begin position="997"/>
        <end position="1067"/>
    </location>
</feature>
<feature type="domain" description="GH29D-like beta-sandwich" evidence="4">
    <location>
        <begin position="822"/>
        <end position="893"/>
    </location>
</feature>
<name>A0A7D5BE43_9BACT</name>
<feature type="domain" description="TP-1001-like C-terminal" evidence="5">
    <location>
        <begin position="1396"/>
        <end position="1600"/>
    </location>
</feature>
<evidence type="ECO:0000256" key="3">
    <source>
        <dbReference type="SAM" id="SignalP"/>
    </source>
</evidence>
<feature type="domain" description="GH29D-like beta-sandwich" evidence="4">
    <location>
        <begin position="562"/>
        <end position="630"/>
    </location>
</feature>
<evidence type="ECO:0000313" key="6">
    <source>
        <dbReference type="EMBL" id="QKW93813.1"/>
    </source>
</evidence>
<evidence type="ECO:0000259" key="4">
    <source>
        <dbReference type="Pfam" id="PF13290"/>
    </source>
</evidence>
<evidence type="ECO:0000256" key="2">
    <source>
        <dbReference type="SAM" id="MobiDB-lite"/>
    </source>
</evidence>
<dbReference type="Pfam" id="PF13290">
    <property type="entry name" value="CHB_HEX_C_1"/>
    <property type="match status" value="12"/>
</dbReference>
<evidence type="ECO:0000256" key="1">
    <source>
        <dbReference type="ARBA" id="ARBA00022729"/>
    </source>
</evidence>
<dbReference type="Pfam" id="PF26342">
    <property type="entry name" value="TP_1001_2nd"/>
    <property type="match status" value="1"/>
</dbReference>
<feature type="domain" description="GH29D-like beta-sandwich" evidence="4">
    <location>
        <begin position="390"/>
        <end position="456"/>
    </location>
</feature>
<feature type="domain" description="GH29D-like beta-sandwich" evidence="4">
    <location>
        <begin position="132"/>
        <end position="202"/>
    </location>
</feature>
<feature type="chain" id="PRO_5028469414" description="Ig-like domain-containing protein" evidence="3">
    <location>
        <begin position="24"/>
        <end position="1610"/>
    </location>
</feature>
<feature type="domain" description="GH29D-like beta-sandwich" evidence="4">
    <location>
        <begin position="46"/>
        <end position="114"/>
    </location>
</feature>
<feature type="compositionally biased region" description="Polar residues" evidence="2">
    <location>
        <begin position="34"/>
        <end position="49"/>
    </location>
</feature>
<feature type="domain" description="GH29D-like beta-sandwich" evidence="4">
    <location>
        <begin position="304"/>
        <end position="372"/>
    </location>
</feature>
<dbReference type="Gene3D" id="2.60.40.1220">
    <property type="match status" value="1"/>
</dbReference>
<evidence type="ECO:0008006" key="7">
    <source>
        <dbReference type="Google" id="ProtNLM"/>
    </source>
</evidence>
<feature type="region of interest" description="Disordered" evidence="2">
    <location>
        <begin position="25"/>
        <end position="49"/>
    </location>
</feature>
<proteinExistence type="predicted"/>
<dbReference type="EMBL" id="MT520816">
    <property type="protein sequence ID" value="QKW93813.1"/>
    <property type="molecule type" value="Genomic_DNA"/>
</dbReference>
<dbReference type="InterPro" id="IPR014755">
    <property type="entry name" value="Cu-Rt/internalin_Ig-like"/>
</dbReference>
<feature type="domain" description="GH29D-like beta-sandwich" evidence="4">
    <location>
        <begin position="909"/>
        <end position="979"/>
    </location>
</feature>
<protein>
    <recommendedName>
        <fullName evidence="7">Ig-like domain-containing protein</fullName>
    </recommendedName>
</protein>
<feature type="domain" description="GH29D-like beta-sandwich" evidence="4">
    <location>
        <begin position="737"/>
        <end position="805"/>
    </location>
</feature>
<reference evidence="6" key="1">
    <citation type="journal article" date="2020" name="Molecules">
        <title>2-Hydroxysorangiadenosine: Structure and Biosynthesis of a Myxobacterial Sesquiterpene-Nucleoside.</title>
        <authorList>
            <person name="Okoth D.A."/>
            <person name="Hug J.J."/>
            <person name="Garcia R."/>
            <person name="Sproer C."/>
            <person name="Overmann J."/>
            <person name="Muller R."/>
        </authorList>
    </citation>
    <scope>NUCLEOTIDE SEQUENCE</scope>
    <source>
        <strain evidence="6">MCy10943</strain>
    </source>
</reference>
<feature type="signal peptide" evidence="3">
    <location>
        <begin position="1"/>
        <end position="23"/>
    </location>
</feature>
<dbReference type="InterPro" id="IPR059177">
    <property type="entry name" value="GH29D-like_dom"/>
</dbReference>
<accession>A0A7D5BE43</accession>
<sequence>MVPTHSWPSRLVLALLALQLATACKPDPTPPPGNSDTTPPSTRANPQGGNFTASITVTLTCDDGAGSGCAATYYTTDGTQPSTSSPRYTAPVSISQSTTLKFFSVDRAGNTEAAQSQSYVVDVAPPTTVASPAGGAINSARSVALLCSDPDGSGCAATYYTTDGTTPTTSSPRYTAPVSISATTTLRFFSVDQVGNTEAVRTERYTLDSVAPTVSASPAAGNYNTPQTVTLSCNDGVGSGCDAIHYTTDGSVPSASSPRYSAPLAVNATTLLRFFALDLAGNASPVVSQEYVIDEAGPATVATPPGGIYNKTQSVVLTCDDGTGSGCAATYYTLDGTPPTTSSPRYTTALPITASTTLKFFSVDKAGNAGPTGTAQYTLDFTAPVTSATPVGGNSTGAQDVTLSCNDGTGSGCAATYYTTDGSAPTRSSPRYTGPIHLVVNTTLRFFSEDKAGNVESARSEVYSLDAEAPITKATPAGGLYNANQNVVLSCNDGVGSGCAATHYTFDGSTPTTGSPRYTGPILLTGNTTLKFLSVDAAGNTEAVKTETYVIDTVAPTTTATPKPGVFGGTQSVTLTCDDGTGSGCNETRYTTDGSAPTSSSPLYTGPFSLTDTTTVRYFSTDKAGNKEPVHVGTYTIDKVAPTVTASPAGGLYRSAQNVTLSCADDTGGAGCDSIHYTTDGSTPTTGSARYASPISITATTTLKFLGVDKMGNVSGFRAETYTLDEVAPTTTAIKSGGAYPDTQTVTLLCNDGSGSGCVATYYTLDGSPPSSSTSSKYTAPLTISANTTLKFFSADAAGNEETTRTETYIIDRVKPTVAASPAGGTYTSARSVTLTCTDEAGGSGCASIHYTTDGSVPTASSATYTSALTVSANTTLKFIALDKAGNESSVQTETYVIDPAAPTTTASPAGGTYRSKQTLNLACSDGTGTGCANTYYTVDGSTPTTGSTRYTGPFSISSNTTLKFFSVDNAGNTESVRTEVYTFELDTVAPTTSVTPAGGSFYTPQTLTLACADDAGGSGCDATYYTVDGSTPTTGSMRYAGPFSISSNTTLKFFSVDKAGNAEPVRTEIYSFGPPPSEISAQIAYVRSLADGPTVAIINSALITYTKPLTGTVTADPAGFFLQAEKNGPAIFVAIDPTTLGPGLKVGDRVYLRVTEKKMLNAGFVAVTAIDTTSSYVVSRGESVEFLRNDVSNVDLATNSGADYESELISLSGTVASTFTAGGTGHVSANVVTLGNPTPTNNLKLRLTTTVQDTLDVAQNCAITVKAPLWRFVSGTTTTQAQPSAWSTQDLTVLSCPAPRVVSALATSPTSLVVTFDRRIDPASVLANGSQFTFTGGLSASSATVVDREVRLTTAFQSGGLSYQVTAATSLKDTYGAALDSTATTATFRGYVEPARLMITEVNPNIGGTSNARDLVELVAVQGGSVSSFKLILGASTLLATFPDTVVATGDIIVVHLRPDAATNGDAPASETSGKNQYPASAHSANYDTAWDFHGTSTTDIGYSRRVLRVRDSLGVTQDGAPFARTGGTPPADFTPVLQALQDEGQWLPANCGGIPCSDTTSPTAVDVSADWTGLMTDKSTSVRRLSATDTNTRDDWAVGASSFGLPNP</sequence>